<dbReference type="InterPro" id="IPR006148">
    <property type="entry name" value="Glc/Gal-6P_isomerase"/>
</dbReference>
<dbReference type="GO" id="GO:0005975">
    <property type="term" value="P:carbohydrate metabolic process"/>
    <property type="evidence" value="ECO:0007669"/>
    <property type="project" value="UniProtKB-UniRule"/>
</dbReference>
<dbReference type="NCBIfam" id="TIGR01198">
    <property type="entry name" value="pgl"/>
    <property type="match status" value="1"/>
</dbReference>
<proteinExistence type="inferred from homology"/>
<comment type="catalytic activity">
    <reaction evidence="1 7">
        <text>6-phospho-D-glucono-1,5-lactone + H2O = 6-phospho-D-gluconate + H(+)</text>
        <dbReference type="Rhea" id="RHEA:12556"/>
        <dbReference type="ChEBI" id="CHEBI:15377"/>
        <dbReference type="ChEBI" id="CHEBI:15378"/>
        <dbReference type="ChEBI" id="CHEBI:57955"/>
        <dbReference type="ChEBI" id="CHEBI:58759"/>
        <dbReference type="EC" id="3.1.1.31"/>
    </reaction>
</comment>
<dbReference type="OrthoDB" id="9810967at2"/>
<dbReference type="InterPro" id="IPR039104">
    <property type="entry name" value="6PGL"/>
</dbReference>
<evidence type="ECO:0000256" key="3">
    <source>
        <dbReference type="ARBA" id="ARBA00004961"/>
    </source>
</evidence>
<comment type="similarity">
    <text evidence="4 7">Belongs to the glucosamine/galactosamine-6-phosphate isomerase family. 6-phosphogluconolactonase subfamily.</text>
</comment>
<feature type="domain" description="Glucosamine/galactosamine-6-phosphate isomerase" evidence="8">
    <location>
        <begin position="20"/>
        <end position="231"/>
    </location>
</feature>
<dbReference type="EC" id="3.1.1.31" evidence="5 7"/>
<dbReference type="PANTHER" id="PTHR11054:SF0">
    <property type="entry name" value="6-PHOSPHOGLUCONOLACTONASE"/>
    <property type="match status" value="1"/>
</dbReference>
<keyword evidence="7" id="KW-0378">Hydrolase</keyword>
<dbReference type="InterPro" id="IPR037171">
    <property type="entry name" value="NagB/RpiA_transferase-like"/>
</dbReference>
<evidence type="ECO:0000313" key="9">
    <source>
        <dbReference type="EMBL" id="TCT08178.1"/>
    </source>
</evidence>
<dbReference type="Gene3D" id="3.40.50.1360">
    <property type="match status" value="1"/>
</dbReference>
<evidence type="ECO:0000259" key="8">
    <source>
        <dbReference type="Pfam" id="PF01182"/>
    </source>
</evidence>
<organism evidence="9 10">
    <name type="scientific">Aquabacter spiritensis</name>
    <dbReference type="NCBI Taxonomy" id="933073"/>
    <lineage>
        <taxon>Bacteria</taxon>
        <taxon>Pseudomonadati</taxon>
        <taxon>Pseudomonadota</taxon>
        <taxon>Alphaproteobacteria</taxon>
        <taxon>Hyphomicrobiales</taxon>
        <taxon>Xanthobacteraceae</taxon>
        <taxon>Aquabacter</taxon>
    </lineage>
</organism>
<evidence type="ECO:0000256" key="5">
    <source>
        <dbReference type="ARBA" id="ARBA00013198"/>
    </source>
</evidence>
<dbReference type="InterPro" id="IPR005900">
    <property type="entry name" value="6-phosphogluconolactonase_DevB"/>
</dbReference>
<dbReference type="CDD" id="cd01400">
    <property type="entry name" value="6PGL"/>
    <property type="match status" value="1"/>
</dbReference>
<comment type="function">
    <text evidence="2 7">Hydrolysis of 6-phosphogluconolactone to 6-phosphogluconate.</text>
</comment>
<dbReference type="UniPathway" id="UPA00115">
    <property type="reaction ID" value="UER00409"/>
</dbReference>
<protein>
    <recommendedName>
        <fullName evidence="6 7">6-phosphogluconolactonase</fullName>
        <shortName evidence="7">6PGL</shortName>
        <ecNumber evidence="5 7">3.1.1.31</ecNumber>
    </recommendedName>
</protein>
<evidence type="ECO:0000256" key="4">
    <source>
        <dbReference type="ARBA" id="ARBA00010662"/>
    </source>
</evidence>
<dbReference type="Proteomes" id="UP000294664">
    <property type="component" value="Unassembled WGS sequence"/>
</dbReference>
<dbReference type="GO" id="GO:0017057">
    <property type="term" value="F:6-phosphogluconolactonase activity"/>
    <property type="evidence" value="ECO:0007669"/>
    <property type="project" value="UniProtKB-UniRule"/>
</dbReference>
<dbReference type="GO" id="GO:0006098">
    <property type="term" value="P:pentose-phosphate shunt"/>
    <property type="evidence" value="ECO:0007669"/>
    <property type="project" value="UniProtKB-UniPathway"/>
</dbReference>
<sequence>MCEGDPARRDPGLRLSTYADREALARALAAHVAEAVRARLARDGAAALAVSGGRTPTRFFALLSEAPLEWGKVAVTLVDERWVPETSERSNAALARAHLLVGRAAAARFVPLYRGGPSPESDLADAEAAVAALSLPFAAVVLGMGDDGHTASFFPHGEGLAAAIDPGTQRLLAPVRAPAAGEPRITFTLPPLLAADAVFLHIEGAGKRRVLDAALEDGPETDMPVRAVLRHARRPPDVLWCP</sequence>
<evidence type="ECO:0000256" key="7">
    <source>
        <dbReference type="RuleBase" id="RU365095"/>
    </source>
</evidence>
<evidence type="ECO:0000256" key="6">
    <source>
        <dbReference type="ARBA" id="ARBA00020337"/>
    </source>
</evidence>
<dbReference type="SUPFAM" id="SSF100950">
    <property type="entry name" value="NagB/RpiA/CoA transferase-like"/>
    <property type="match status" value="1"/>
</dbReference>
<evidence type="ECO:0000256" key="1">
    <source>
        <dbReference type="ARBA" id="ARBA00000832"/>
    </source>
</evidence>
<dbReference type="RefSeq" id="WP_132029817.1">
    <property type="nucleotide sequence ID" value="NZ_SMAI01000001.1"/>
</dbReference>
<name>A0A4V6NZM5_9HYPH</name>
<comment type="pathway">
    <text evidence="3 7">Carbohydrate degradation; pentose phosphate pathway; D-ribulose 5-phosphate from D-glucose 6-phosphate (oxidative stage): step 2/3.</text>
</comment>
<dbReference type="Pfam" id="PF01182">
    <property type="entry name" value="Glucosamine_iso"/>
    <property type="match status" value="1"/>
</dbReference>
<reference evidence="9 10" key="1">
    <citation type="submission" date="2019-03" db="EMBL/GenBank/DDBJ databases">
        <title>Genomic Encyclopedia of Type Strains, Phase IV (KMG-IV): sequencing the most valuable type-strain genomes for metagenomic binning, comparative biology and taxonomic classification.</title>
        <authorList>
            <person name="Goeker M."/>
        </authorList>
    </citation>
    <scope>NUCLEOTIDE SEQUENCE [LARGE SCALE GENOMIC DNA]</scope>
    <source>
        <strain evidence="9 10">DSM 9035</strain>
    </source>
</reference>
<gene>
    <name evidence="7" type="primary">pgl</name>
    <name evidence="9" type="ORF">EDC64_101700</name>
</gene>
<evidence type="ECO:0000256" key="2">
    <source>
        <dbReference type="ARBA" id="ARBA00002681"/>
    </source>
</evidence>
<evidence type="ECO:0000313" key="10">
    <source>
        <dbReference type="Proteomes" id="UP000294664"/>
    </source>
</evidence>
<keyword evidence="10" id="KW-1185">Reference proteome</keyword>
<dbReference type="EMBL" id="SMAI01000001">
    <property type="protein sequence ID" value="TCT08178.1"/>
    <property type="molecule type" value="Genomic_DNA"/>
</dbReference>
<comment type="caution">
    <text evidence="9">The sequence shown here is derived from an EMBL/GenBank/DDBJ whole genome shotgun (WGS) entry which is preliminary data.</text>
</comment>
<dbReference type="PANTHER" id="PTHR11054">
    <property type="entry name" value="6-PHOSPHOGLUCONOLACTONASE"/>
    <property type="match status" value="1"/>
</dbReference>
<dbReference type="AlphaFoldDB" id="A0A4V6NZM5"/>
<accession>A0A4V6NZM5</accession>